<proteinExistence type="inferred from homology"/>
<evidence type="ECO:0000256" key="8">
    <source>
        <dbReference type="SAM" id="MobiDB-lite"/>
    </source>
</evidence>
<sequence>MKKFTKWLGIIAFVAIIGFGITGCDNGGGTDNGSTDNNGNGNGNGSGQDNQAPDTQQPFRDITAMQLVSEIKIGWNLSNTLDATDYGDGWLNKNGSISSLETAWGVPVTTKTMIDNIKAAGFNAIRIPVTWSKVAGSAPNYTIRSDWMARVTEVVNYAAANDMYILLNTHHDELHHGTAGTSGFFGVTNATKNLAAFQKIWEQIAGNFKNYNEKLIFEGLNEPRTVGTAYEWSGGNAEERGVINKYYQTFVNTVRASGGNNDKRFLMLNTHAASGSAEAINGLVIPNDSASNKIIVSIHVYEPYTFSYNRGTAVSWDKNNTSHTSPITNPIDRVYDKFVSNGIPVIIGEFASSKNNNINDRVEWTKFYVNYAMSKGLRCFVWDCGVDDIFWNFDRSANTWKYPQVRDALIQTANSSITEPQTPPTTSSLGNYFYGGASNENLDQAVWALSPVLVTVT</sequence>
<feature type="domain" description="Glycoside hydrolase family 5" evidence="9">
    <location>
        <begin position="96"/>
        <end position="385"/>
    </location>
</feature>
<evidence type="ECO:0000259" key="9">
    <source>
        <dbReference type="Pfam" id="PF00150"/>
    </source>
</evidence>
<dbReference type="SUPFAM" id="SSF51445">
    <property type="entry name" value="(Trans)glycosidases"/>
    <property type="match status" value="1"/>
</dbReference>
<dbReference type="GO" id="GO:0008422">
    <property type="term" value="F:beta-glucosidase activity"/>
    <property type="evidence" value="ECO:0007669"/>
    <property type="project" value="TreeGrafter"/>
</dbReference>
<evidence type="ECO:0000256" key="3">
    <source>
        <dbReference type="ARBA" id="ARBA00023001"/>
    </source>
</evidence>
<dbReference type="PROSITE" id="PS51257">
    <property type="entry name" value="PROKAR_LIPOPROTEIN"/>
    <property type="match status" value="1"/>
</dbReference>
<evidence type="ECO:0000313" key="10">
    <source>
        <dbReference type="EMBL" id="AGS51727.1"/>
    </source>
</evidence>
<dbReference type="GO" id="GO:0009986">
    <property type="term" value="C:cell surface"/>
    <property type="evidence" value="ECO:0007669"/>
    <property type="project" value="TreeGrafter"/>
</dbReference>
<dbReference type="InterPro" id="IPR001547">
    <property type="entry name" value="Glyco_hydro_5"/>
</dbReference>
<dbReference type="PANTHER" id="PTHR31297">
    <property type="entry name" value="GLUCAN ENDO-1,6-BETA-GLUCOSIDASE B"/>
    <property type="match status" value="1"/>
</dbReference>
<dbReference type="Pfam" id="PF00150">
    <property type="entry name" value="Cellulase"/>
    <property type="match status" value="1"/>
</dbReference>
<evidence type="ECO:0000256" key="7">
    <source>
        <dbReference type="RuleBase" id="RU361153"/>
    </source>
</evidence>
<accession>A0A806JY72</accession>
<dbReference type="PANTHER" id="PTHR31297:SF41">
    <property type="entry name" value="ENDOGLUCANASE, PUTATIVE (AFU_ORTHOLOGUE AFUA_5G01830)-RELATED"/>
    <property type="match status" value="1"/>
</dbReference>
<comment type="similarity">
    <text evidence="1 7">Belongs to the glycosyl hydrolase 5 (cellulase A) family.</text>
</comment>
<dbReference type="InterPro" id="IPR017853">
    <property type="entry name" value="GH"/>
</dbReference>
<dbReference type="Gene3D" id="3.20.20.80">
    <property type="entry name" value="Glycosidases"/>
    <property type="match status" value="1"/>
</dbReference>
<protein>
    <submittedName>
        <fullName evidence="10">Glycoside hydrolase family 5</fullName>
    </submittedName>
</protein>
<keyword evidence="3" id="KW-0136">Cellulose degradation</keyword>
<dbReference type="GO" id="GO:0030245">
    <property type="term" value="P:cellulose catabolic process"/>
    <property type="evidence" value="ECO:0007669"/>
    <property type="project" value="UniProtKB-KW"/>
</dbReference>
<evidence type="ECO:0000256" key="6">
    <source>
        <dbReference type="ARBA" id="ARBA00023326"/>
    </source>
</evidence>
<evidence type="ECO:0000256" key="4">
    <source>
        <dbReference type="ARBA" id="ARBA00023277"/>
    </source>
</evidence>
<keyword evidence="2 7" id="KW-0378">Hydrolase</keyword>
<reference evidence="10" key="1">
    <citation type="submission" date="2012-03" db="EMBL/GenBank/DDBJ databases">
        <title>Functional metagenomics reveals considerable lignocellulase gene clusters in the gut microbiome of a wood-feeding higher termite.</title>
        <authorList>
            <person name="Liu N."/>
        </authorList>
    </citation>
    <scope>NUCLEOTIDE SEQUENCE</scope>
</reference>
<dbReference type="InterPro" id="IPR050386">
    <property type="entry name" value="Glycosyl_hydrolase_5"/>
</dbReference>
<keyword evidence="4" id="KW-0119">Carbohydrate metabolism</keyword>
<dbReference type="InterPro" id="IPR018087">
    <property type="entry name" value="Glyco_hydro_5_CS"/>
</dbReference>
<dbReference type="EMBL" id="JQ844169">
    <property type="protein sequence ID" value="AGS51727.1"/>
    <property type="molecule type" value="Genomic_DNA"/>
</dbReference>
<dbReference type="GO" id="GO:0005576">
    <property type="term" value="C:extracellular region"/>
    <property type="evidence" value="ECO:0007669"/>
    <property type="project" value="TreeGrafter"/>
</dbReference>
<feature type="region of interest" description="Disordered" evidence="8">
    <location>
        <begin position="30"/>
        <end position="56"/>
    </location>
</feature>
<dbReference type="AlphaFoldDB" id="A0A806JY72"/>
<organism evidence="10">
    <name type="scientific">uncultured bacterium contig00037</name>
    <dbReference type="NCBI Taxonomy" id="1181525"/>
    <lineage>
        <taxon>Bacteria</taxon>
        <taxon>environmental samples</taxon>
    </lineage>
</organism>
<name>A0A806JY72_9BACT</name>
<dbReference type="PROSITE" id="PS00659">
    <property type="entry name" value="GLYCOSYL_HYDROL_F5"/>
    <property type="match status" value="1"/>
</dbReference>
<evidence type="ECO:0000256" key="5">
    <source>
        <dbReference type="ARBA" id="ARBA00023295"/>
    </source>
</evidence>
<evidence type="ECO:0000256" key="2">
    <source>
        <dbReference type="ARBA" id="ARBA00022801"/>
    </source>
</evidence>
<keyword evidence="5 7" id="KW-0326">Glycosidase</keyword>
<keyword evidence="6" id="KW-0624">Polysaccharide degradation</keyword>
<evidence type="ECO:0000256" key="1">
    <source>
        <dbReference type="ARBA" id="ARBA00005641"/>
    </source>
</evidence>